<dbReference type="InterPro" id="IPR015947">
    <property type="entry name" value="PUA-like_sf"/>
</dbReference>
<dbReference type="Gene3D" id="3.40.50.620">
    <property type="entry name" value="HUPs"/>
    <property type="match status" value="1"/>
</dbReference>
<dbReference type="InterPro" id="IPR020792">
    <property type="entry name" value="SO4_adenylyltransferase_pro"/>
</dbReference>
<dbReference type="Proteomes" id="UP000563820">
    <property type="component" value="Unassembled WGS sequence"/>
</dbReference>
<name>A0A7K4MI56_9ARCH</name>
<comment type="caution">
    <text evidence="10">The sequence shown here is derived from an EMBL/GenBank/DDBJ whole genome shotgun (WGS) entry which is preliminary data.</text>
</comment>
<dbReference type="UniPathway" id="UPA00140">
    <property type="reaction ID" value="UER00204"/>
</dbReference>
<gene>
    <name evidence="7 10" type="primary">sat</name>
    <name evidence="10" type="ORF">HX848_04550</name>
</gene>
<dbReference type="SUPFAM" id="SSF88697">
    <property type="entry name" value="PUA domain-like"/>
    <property type="match status" value="1"/>
</dbReference>
<feature type="domain" description="ATP-sulfurylase PUA-like" evidence="9">
    <location>
        <begin position="7"/>
        <end position="157"/>
    </location>
</feature>
<dbReference type="AlphaFoldDB" id="A0A7K4MI56"/>
<dbReference type="PANTHER" id="PTHR43509:SF1">
    <property type="entry name" value="SULFATE ADENYLYLTRANSFERASE"/>
    <property type="match status" value="1"/>
</dbReference>
<sequence length="380" mass="42607">MSENSSIKPHGGVLVNRITKADPTGLFSITISEDLANDVENIADGIFSPLEGFLGQQDFESVVSRGRLANDLAWTIPIVLDVDEQTASKMKETGDVLLQNPQGVGVAILHVEETYSFDKEKTVQGIYGTTDSAHPGVAKTMSMKDYLVGGKIDYIQRPEETEIRKHRLTPIQTREAFAQAGWKKICAFQTRNPPHVAHEMLQKTSITTRDGVFVNPIIGKKKSGDFVDEVIVKCYEIMIKLYYPENRCKLGTLHTEMKYAGPKEAIHHAIMRQNYGCTHIIIGRDHAGVGKFYDPFAAQKIFDDYPELEISPVFFPPFFYCKKCLTYTTPKACPHDDNAKEQISGTKLREMIQNGQSPSEFILRPEVAKVILDHPKPFVD</sequence>
<evidence type="ECO:0000259" key="9">
    <source>
        <dbReference type="Pfam" id="PF14306"/>
    </source>
</evidence>
<comment type="catalytic activity">
    <reaction evidence="7">
        <text>sulfate + ATP + H(+) = adenosine 5'-phosphosulfate + diphosphate</text>
        <dbReference type="Rhea" id="RHEA:18133"/>
        <dbReference type="ChEBI" id="CHEBI:15378"/>
        <dbReference type="ChEBI" id="CHEBI:16189"/>
        <dbReference type="ChEBI" id="CHEBI:30616"/>
        <dbReference type="ChEBI" id="CHEBI:33019"/>
        <dbReference type="ChEBI" id="CHEBI:58243"/>
        <dbReference type="EC" id="2.7.7.4"/>
    </reaction>
</comment>
<dbReference type="InterPro" id="IPR025980">
    <property type="entry name" value="ATP-Sase_PUA-like_dom"/>
</dbReference>
<dbReference type="InterPro" id="IPR024951">
    <property type="entry name" value="Sulfurylase_cat_dom"/>
</dbReference>
<dbReference type="PANTHER" id="PTHR43509">
    <property type="match status" value="1"/>
</dbReference>
<evidence type="ECO:0000256" key="7">
    <source>
        <dbReference type="HAMAP-Rule" id="MF_00066"/>
    </source>
</evidence>
<dbReference type="GO" id="GO:0005524">
    <property type="term" value="F:ATP binding"/>
    <property type="evidence" value="ECO:0007669"/>
    <property type="project" value="UniProtKB-KW"/>
</dbReference>
<evidence type="ECO:0000256" key="4">
    <source>
        <dbReference type="ARBA" id="ARBA00022741"/>
    </source>
</evidence>
<proteinExistence type="inferred from homology"/>
<dbReference type="InterPro" id="IPR002650">
    <property type="entry name" value="Sulphate_adenylyltransferase"/>
</dbReference>
<keyword evidence="3 7" id="KW-0548">Nucleotidyltransferase</keyword>
<protein>
    <recommendedName>
        <fullName evidence="7">Sulfate adenylyltransferase</fullName>
        <ecNumber evidence="7">2.7.7.4</ecNumber>
    </recommendedName>
    <alternativeName>
        <fullName evidence="7">ATP-sulfurylase</fullName>
    </alternativeName>
    <alternativeName>
        <fullName evidence="7">Sulfate adenylate transferase</fullName>
        <shortName evidence="7">SAT</shortName>
    </alternativeName>
</protein>
<evidence type="ECO:0000256" key="6">
    <source>
        <dbReference type="ARBA" id="ARBA00037980"/>
    </source>
</evidence>
<dbReference type="Gene3D" id="3.10.400.10">
    <property type="entry name" value="Sulfate adenylyltransferase"/>
    <property type="match status" value="1"/>
</dbReference>
<evidence type="ECO:0000313" key="11">
    <source>
        <dbReference type="Proteomes" id="UP000563820"/>
    </source>
</evidence>
<evidence type="ECO:0000259" key="8">
    <source>
        <dbReference type="Pfam" id="PF01747"/>
    </source>
</evidence>
<dbReference type="InterPro" id="IPR014729">
    <property type="entry name" value="Rossmann-like_a/b/a_fold"/>
</dbReference>
<dbReference type="GO" id="GO:0004781">
    <property type="term" value="F:sulfate adenylyltransferase (ATP) activity"/>
    <property type="evidence" value="ECO:0007669"/>
    <property type="project" value="UniProtKB-UniRule"/>
</dbReference>
<evidence type="ECO:0000256" key="3">
    <source>
        <dbReference type="ARBA" id="ARBA00022695"/>
    </source>
</evidence>
<dbReference type="NCBIfam" id="TIGR00339">
    <property type="entry name" value="sopT"/>
    <property type="match status" value="1"/>
</dbReference>
<evidence type="ECO:0000256" key="5">
    <source>
        <dbReference type="ARBA" id="ARBA00022840"/>
    </source>
</evidence>
<dbReference type="NCBIfam" id="NF003166">
    <property type="entry name" value="PRK04149.1"/>
    <property type="match status" value="1"/>
</dbReference>
<dbReference type="HAMAP" id="MF_00066">
    <property type="entry name" value="Sulf_adenylyltr"/>
    <property type="match status" value="1"/>
</dbReference>
<keyword evidence="2 7" id="KW-0808">Transferase</keyword>
<organism evidence="10 11">
    <name type="scientific">Marine Group I thaumarchaeote</name>
    <dbReference type="NCBI Taxonomy" id="2511932"/>
    <lineage>
        <taxon>Archaea</taxon>
        <taxon>Nitrososphaerota</taxon>
        <taxon>Marine Group I</taxon>
    </lineage>
</organism>
<dbReference type="Pfam" id="PF14306">
    <property type="entry name" value="PUA_2"/>
    <property type="match status" value="1"/>
</dbReference>
<comment type="similarity">
    <text evidence="6 7">Belongs to the sulfate adenylyltransferase family.</text>
</comment>
<feature type="domain" description="Sulphate adenylyltransferase catalytic" evidence="8">
    <location>
        <begin position="165"/>
        <end position="373"/>
    </location>
</feature>
<dbReference type="GO" id="GO:0070814">
    <property type="term" value="P:hydrogen sulfide biosynthetic process"/>
    <property type="evidence" value="ECO:0007669"/>
    <property type="project" value="UniProtKB-UniRule"/>
</dbReference>
<dbReference type="GO" id="GO:0000103">
    <property type="term" value="P:sulfate assimilation"/>
    <property type="evidence" value="ECO:0007669"/>
    <property type="project" value="UniProtKB-UniRule"/>
</dbReference>
<comment type="pathway">
    <text evidence="1 7">Sulfur metabolism; hydrogen sulfide biosynthesis; sulfite from sulfate: step 1/3.</text>
</comment>
<dbReference type="CDD" id="cd00517">
    <property type="entry name" value="ATPS"/>
    <property type="match status" value="1"/>
</dbReference>
<dbReference type="EC" id="2.7.7.4" evidence="7"/>
<evidence type="ECO:0000313" key="10">
    <source>
        <dbReference type="EMBL" id="NWJ28643.1"/>
    </source>
</evidence>
<dbReference type="SUPFAM" id="SSF52374">
    <property type="entry name" value="Nucleotidylyl transferase"/>
    <property type="match status" value="1"/>
</dbReference>
<evidence type="ECO:0000256" key="1">
    <source>
        <dbReference type="ARBA" id="ARBA00005048"/>
    </source>
</evidence>
<dbReference type="EMBL" id="JACATE010000006">
    <property type="protein sequence ID" value="NWJ28643.1"/>
    <property type="molecule type" value="Genomic_DNA"/>
</dbReference>
<accession>A0A7K4MI56</accession>
<evidence type="ECO:0000256" key="2">
    <source>
        <dbReference type="ARBA" id="ARBA00022679"/>
    </source>
</evidence>
<keyword evidence="5 7" id="KW-0067">ATP-binding</keyword>
<dbReference type="Pfam" id="PF01747">
    <property type="entry name" value="ATP-sulfurylase"/>
    <property type="match status" value="1"/>
</dbReference>
<keyword evidence="4 7" id="KW-0547">Nucleotide-binding</keyword>
<reference evidence="10 11" key="1">
    <citation type="journal article" date="2019" name="Environ. Microbiol.">
        <title>Genomics insights into ecotype formation of ammonia-oxidizing archaea in the deep ocean.</title>
        <authorList>
            <person name="Wang Y."/>
            <person name="Huang J.M."/>
            <person name="Cui G.J."/>
            <person name="Nunoura T."/>
            <person name="Takaki Y."/>
            <person name="Li W.L."/>
            <person name="Li J."/>
            <person name="Gao Z.M."/>
            <person name="Takai K."/>
            <person name="Zhang A.Q."/>
            <person name="Stepanauskas R."/>
        </authorList>
    </citation>
    <scope>NUCLEOTIDE SEQUENCE [LARGE SCALE GENOMIC DNA]</scope>
    <source>
        <strain evidence="10 11">T1L11</strain>
    </source>
</reference>